<evidence type="ECO:0000259" key="2">
    <source>
        <dbReference type="Pfam" id="PF10502"/>
    </source>
</evidence>
<dbReference type="GO" id="GO:0016020">
    <property type="term" value="C:membrane"/>
    <property type="evidence" value="ECO:0007669"/>
    <property type="project" value="InterPro"/>
</dbReference>
<accession>A0A0A8KWZ9</accession>
<keyword evidence="3" id="KW-0378">Hydrolase</keyword>
<sequence>MILGVILILFITKTFVLDVAQVHGKSMLPSLVEGDIVLVFKAAYGLRNPFGGYLILWRMPRNRDIVVAFKPGSESTIIKRVWIQEPLVLDQQTGIFLLGDNNSESVDSREFGPVPMSNILGSVIKLP</sequence>
<reference evidence="3" key="1">
    <citation type="journal article" date="2015" name="Res. Microbiol.">
        <title>New FeFe-hydrogenase genes identified in a metagenomic fosmid library from a municipal wastewater treatment plant as revealed by high-throughput sequencing.</title>
        <authorList>
            <person name="Tomazetto G."/>
            <person name="Wibberg D."/>
            <person name="Schluter A."/>
            <person name="Oliveira V.M."/>
        </authorList>
    </citation>
    <scope>NUCLEOTIDE SEQUENCE</scope>
    <source>
        <plasmid evidence="3">fosmid 7D</plasmid>
    </source>
</reference>
<feature type="domain" description="Peptidase S26" evidence="2">
    <location>
        <begin position="95"/>
        <end position="123"/>
    </location>
</feature>
<geneLocation type="plasmid" evidence="3">
    <name>fosmid 7D</name>
</geneLocation>
<comment type="similarity">
    <text evidence="1">Belongs to the peptidase S26 family.</text>
</comment>
<dbReference type="NCBIfam" id="TIGR02227">
    <property type="entry name" value="sigpep_I_bact"/>
    <property type="match status" value="1"/>
</dbReference>
<dbReference type="EMBL" id="HG796240">
    <property type="protein sequence ID" value="CDL65440.1"/>
    <property type="molecule type" value="Genomic_DNA"/>
</dbReference>
<organism evidence="3">
    <name type="scientific">wastewater metagenome</name>
    <dbReference type="NCBI Taxonomy" id="527639"/>
    <lineage>
        <taxon>unclassified sequences</taxon>
        <taxon>metagenomes</taxon>
        <taxon>ecological metagenomes</taxon>
    </lineage>
</organism>
<dbReference type="GO" id="GO:0004252">
    <property type="term" value="F:serine-type endopeptidase activity"/>
    <property type="evidence" value="ECO:0007669"/>
    <property type="project" value="InterPro"/>
</dbReference>
<protein>
    <submittedName>
        <fullName evidence="3">Signal peptidase I</fullName>
        <ecNumber evidence="3">3.4.21.89</ecNumber>
    </submittedName>
</protein>
<dbReference type="PANTHER" id="PTHR43390">
    <property type="entry name" value="SIGNAL PEPTIDASE I"/>
    <property type="match status" value="1"/>
</dbReference>
<dbReference type="Pfam" id="PF10502">
    <property type="entry name" value="Peptidase_S26"/>
    <property type="match status" value="2"/>
</dbReference>
<name>A0A0A8KWZ9_9ZZZZ</name>
<evidence type="ECO:0000313" key="3">
    <source>
        <dbReference type="EMBL" id="CDL65440.1"/>
    </source>
</evidence>
<dbReference type="InterPro" id="IPR036286">
    <property type="entry name" value="LexA/Signal_pep-like_sf"/>
</dbReference>
<dbReference type="InterPro" id="IPR019533">
    <property type="entry name" value="Peptidase_S26"/>
</dbReference>
<dbReference type="GO" id="GO:0006465">
    <property type="term" value="P:signal peptide processing"/>
    <property type="evidence" value="ECO:0007669"/>
    <property type="project" value="InterPro"/>
</dbReference>
<dbReference type="AlphaFoldDB" id="A0A0A8KWZ9"/>
<proteinExistence type="inferred from homology"/>
<dbReference type="CDD" id="cd06530">
    <property type="entry name" value="S26_SPase_I"/>
    <property type="match status" value="1"/>
</dbReference>
<dbReference type="InterPro" id="IPR000223">
    <property type="entry name" value="Pept_S26A_signal_pept_1"/>
</dbReference>
<keyword evidence="3" id="KW-0614">Plasmid</keyword>
<dbReference type="GO" id="GO:0009003">
    <property type="term" value="F:signal peptidase activity"/>
    <property type="evidence" value="ECO:0007669"/>
    <property type="project" value="UniProtKB-EC"/>
</dbReference>
<feature type="domain" description="Peptidase S26" evidence="2">
    <location>
        <begin position="2"/>
        <end position="81"/>
    </location>
</feature>
<dbReference type="SUPFAM" id="SSF51306">
    <property type="entry name" value="LexA/Signal peptidase"/>
    <property type="match status" value="1"/>
</dbReference>
<evidence type="ECO:0000256" key="1">
    <source>
        <dbReference type="ARBA" id="ARBA00009370"/>
    </source>
</evidence>
<dbReference type="PRINTS" id="PR00727">
    <property type="entry name" value="LEADERPTASE"/>
</dbReference>
<dbReference type="EC" id="3.4.21.89" evidence="3"/>
<dbReference type="PANTHER" id="PTHR43390:SF1">
    <property type="entry name" value="CHLOROPLAST PROCESSING PEPTIDASE"/>
    <property type="match status" value="1"/>
</dbReference>
<gene>
    <name evidence="3" type="ORF">WWTP_pFosmid_7D_0022</name>
</gene>
<dbReference type="Gene3D" id="2.10.109.10">
    <property type="entry name" value="Umud Fragment, subunit A"/>
    <property type="match status" value="1"/>
</dbReference>